<sequence length="394" mass="45380">MLLLWTIILVFPLVNFIESAPTTAATKILTDKTKHDQGNGKYLRDEKMIKNLEQQHWSSFQDQNDQEGKFSVSDTRFRRSPQSQDILSVLFRNDPDCSQYKDRFSPKCRQKLPKVGSLSPKHISGLRMWKSVNLSGLREGALFAEEPNYLLVRREISDIPGNFGKATKAQCILSNELSQHLQYNIFADTLRDPFIPPRGRKKSNYNMLLKRNSLESNLFDNTDLFMPQRGKKSGHSKMANFDDIIPTDELFFPNRGKKVFQANFWDKRGFPLDLQEQTLFYPNRGKKSIHATKREASPDTESLLEAKAKIKKESSSLADDLLSQDLFFPNRGKKRIVDVLIDTPEGGAHKPLDLHNRELLNNFSENHDTFYSDRGRQRFPADTLMTGDFSRTNE</sequence>
<proteinExistence type="predicted"/>
<keyword evidence="2" id="KW-1185">Reference proteome</keyword>
<dbReference type="EnsemblMetazoa" id="PPAI006455-RA">
    <property type="protein sequence ID" value="PPAI006455-PA"/>
    <property type="gene ID" value="PPAI006455"/>
</dbReference>
<dbReference type="EMBL" id="AJVK01033084">
    <property type="status" value="NOT_ANNOTATED_CDS"/>
    <property type="molecule type" value="Genomic_DNA"/>
</dbReference>
<dbReference type="VEuPathDB" id="VectorBase:PPAPM1_008003"/>
<reference evidence="1" key="1">
    <citation type="submission" date="2022-08" db="UniProtKB">
        <authorList>
            <consortium name="EnsemblMetazoa"/>
        </authorList>
    </citation>
    <scope>IDENTIFICATION</scope>
    <source>
        <strain evidence="1">Israel</strain>
    </source>
</reference>
<organism evidence="1 2">
    <name type="scientific">Phlebotomus papatasi</name>
    <name type="common">Sandfly</name>
    <dbReference type="NCBI Taxonomy" id="29031"/>
    <lineage>
        <taxon>Eukaryota</taxon>
        <taxon>Metazoa</taxon>
        <taxon>Ecdysozoa</taxon>
        <taxon>Arthropoda</taxon>
        <taxon>Hexapoda</taxon>
        <taxon>Insecta</taxon>
        <taxon>Pterygota</taxon>
        <taxon>Neoptera</taxon>
        <taxon>Endopterygota</taxon>
        <taxon>Diptera</taxon>
        <taxon>Nematocera</taxon>
        <taxon>Psychodoidea</taxon>
        <taxon>Psychodidae</taxon>
        <taxon>Phlebotomus</taxon>
        <taxon>Phlebotomus</taxon>
    </lineage>
</organism>
<evidence type="ECO:0000313" key="1">
    <source>
        <dbReference type="EnsemblMetazoa" id="PPAI006455-PA"/>
    </source>
</evidence>
<dbReference type="AlphaFoldDB" id="A0A1B0GP38"/>
<dbReference type="Proteomes" id="UP000092462">
    <property type="component" value="Unassembled WGS sequence"/>
</dbReference>
<evidence type="ECO:0000313" key="2">
    <source>
        <dbReference type="Proteomes" id="UP000092462"/>
    </source>
</evidence>
<name>A0A1B0GP38_PHLPP</name>
<accession>A0A1B0GP38</accession>
<dbReference type="VEuPathDB" id="VectorBase:PPAI006455"/>
<protein>
    <submittedName>
        <fullName evidence="1">Uncharacterized protein</fullName>
    </submittedName>
</protein>